<name>A0AAD4KVB9_9EURO</name>
<feature type="signal peptide" evidence="2">
    <location>
        <begin position="1"/>
        <end position="19"/>
    </location>
</feature>
<evidence type="ECO:0000256" key="1">
    <source>
        <dbReference type="ARBA" id="ARBA00023157"/>
    </source>
</evidence>
<keyword evidence="2" id="KW-0732">Signal</keyword>
<dbReference type="InterPro" id="IPR008139">
    <property type="entry name" value="SaposinB_dom"/>
</dbReference>
<evidence type="ECO:0000313" key="5">
    <source>
        <dbReference type="Proteomes" id="UP001201262"/>
    </source>
</evidence>
<evidence type="ECO:0000259" key="3">
    <source>
        <dbReference type="PROSITE" id="PS50015"/>
    </source>
</evidence>
<protein>
    <recommendedName>
        <fullName evidence="3">Saposin B-type domain-containing protein</fullName>
    </recommendedName>
</protein>
<reference evidence="4" key="1">
    <citation type="submission" date="2021-12" db="EMBL/GenBank/DDBJ databases">
        <title>Convergent genome expansion in fungi linked to evolution of root-endophyte symbiosis.</title>
        <authorList>
            <consortium name="DOE Joint Genome Institute"/>
            <person name="Ke Y.-H."/>
            <person name="Bonito G."/>
            <person name="Liao H.-L."/>
            <person name="Looney B."/>
            <person name="Rojas-Flechas A."/>
            <person name="Nash J."/>
            <person name="Hameed K."/>
            <person name="Schadt C."/>
            <person name="Martin F."/>
            <person name="Crous P.W."/>
            <person name="Miettinen O."/>
            <person name="Magnuson J.K."/>
            <person name="Labbe J."/>
            <person name="Jacobson D."/>
            <person name="Doktycz M.J."/>
            <person name="Veneault-Fourrey C."/>
            <person name="Kuo A."/>
            <person name="Mondo S."/>
            <person name="Calhoun S."/>
            <person name="Riley R."/>
            <person name="Ohm R."/>
            <person name="LaButti K."/>
            <person name="Andreopoulos B."/>
            <person name="Pangilinan J."/>
            <person name="Nolan M."/>
            <person name="Tritt A."/>
            <person name="Clum A."/>
            <person name="Lipzen A."/>
            <person name="Daum C."/>
            <person name="Barry K."/>
            <person name="Grigoriev I.V."/>
            <person name="Vilgalys R."/>
        </authorList>
    </citation>
    <scope>NUCLEOTIDE SEQUENCE</scope>
    <source>
        <strain evidence="4">PMI_201</strain>
    </source>
</reference>
<dbReference type="GeneID" id="70246476"/>
<feature type="domain" description="Saposin B-type" evidence="3">
    <location>
        <begin position="22"/>
        <end position="107"/>
    </location>
</feature>
<proteinExistence type="predicted"/>
<dbReference type="RefSeq" id="XP_046072406.1">
    <property type="nucleotide sequence ID" value="XM_046216189.1"/>
</dbReference>
<dbReference type="Proteomes" id="UP001201262">
    <property type="component" value="Unassembled WGS sequence"/>
</dbReference>
<dbReference type="SMART" id="SM00741">
    <property type="entry name" value="SapB"/>
    <property type="match status" value="1"/>
</dbReference>
<evidence type="ECO:0000256" key="2">
    <source>
        <dbReference type="SAM" id="SignalP"/>
    </source>
</evidence>
<dbReference type="Gene3D" id="1.10.225.10">
    <property type="entry name" value="Saposin-like"/>
    <property type="match status" value="1"/>
</dbReference>
<feature type="chain" id="PRO_5041953606" description="Saposin B-type domain-containing protein" evidence="2">
    <location>
        <begin position="20"/>
        <end position="107"/>
    </location>
</feature>
<comment type="caution">
    <text evidence="4">The sequence shown here is derived from an EMBL/GenBank/DDBJ whole genome shotgun (WGS) entry which is preliminary data.</text>
</comment>
<gene>
    <name evidence="4" type="ORF">BGW36DRAFT_379264</name>
</gene>
<dbReference type="AlphaFoldDB" id="A0AAD4KVB9"/>
<keyword evidence="1" id="KW-1015">Disulfide bond</keyword>
<evidence type="ECO:0000313" key="4">
    <source>
        <dbReference type="EMBL" id="KAH8697705.1"/>
    </source>
</evidence>
<accession>A0AAD4KVB9</accession>
<dbReference type="InterPro" id="IPR011001">
    <property type="entry name" value="Saposin-like"/>
</dbReference>
<dbReference type="EMBL" id="JAJTJA010000006">
    <property type="protein sequence ID" value="KAH8697705.1"/>
    <property type="molecule type" value="Genomic_DNA"/>
</dbReference>
<organism evidence="4 5">
    <name type="scientific">Talaromyces proteolyticus</name>
    <dbReference type="NCBI Taxonomy" id="1131652"/>
    <lineage>
        <taxon>Eukaryota</taxon>
        <taxon>Fungi</taxon>
        <taxon>Dikarya</taxon>
        <taxon>Ascomycota</taxon>
        <taxon>Pezizomycotina</taxon>
        <taxon>Eurotiomycetes</taxon>
        <taxon>Eurotiomycetidae</taxon>
        <taxon>Eurotiales</taxon>
        <taxon>Trichocomaceae</taxon>
        <taxon>Talaromyces</taxon>
        <taxon>Talaromyces sect. Bacilispori</taxon>
    </lineage>
</organism>
<dbReference type="SUPFAM" id="SSF47862">
    <property type="entry name" value="Saposin"/>
    <property type="match status" value="1"/>
</dbReference>
<sequence length="107" mass="11189">MKITLAFALAGLVPIFANAASNPIQCDVCELALDATLSVIETNGISGEIIQKVDAVVHGEVESICSKVTSTDTDKCVEEAELVIGKVVEEVEDNLDSGTVCSLLGYC</sequence>
<dbReference type="PROSITE" id="PS50015">
    <property type="entry name" value="SAP_B"/>
    <property type="match status" value="1"/>
</dbReference>
<keyword evidence="5" id="KW-1185">Reference proteome</keyword>